<feature type="transmembrane region" description="Helical" evidence="5">
    <location>
        <begin position="149"/>
        <end position="169"/>
    </location>
</feature>
<dbReference type="PANTHER" id="PTHR13285">
    <property type="entry name" value="ACYLTRANSFERASE"/>
    <property type="match status" value="1"/>
</dbReference>
<feature type="transmembrane region" description="Helical" evidence="5">
    <location>
        <begin position="51"/>
        <end position="69"/>
    </location>
</feature>
<keyword evidence="3 5" id="KW-1133">Transmembrane helix</keyword>
<accession>A0A382SFY2</accession>
<name>A0A382SFY2_9ZZZZ</name>
<evidence type="ECO:0000313" key="6">
    <source>
        <dbReference type="EMBL" id="SVD08779.1"/>
    </source>
</evidence>
<dbReference type="Pfam" id="PF03062">
    <property type="entry name" value="MBOAT"/>
    <property type="match status" value="1"/>
</dbReference>
<reference evidence="6" key="1">
    <citation type="submission" date="2018-05" db="EMBL/GenBank/DDBJ databases">
        <authorList>
            <person name="Lanie J.A."/>
            <person name="Ng W.-L."/>
            <person name="Kazmierczak K.M."/>
            <person name="Andrzejewski T.M."/>
            <person name="Davidsen T.M."/>
            <person name="Wayne K.J."/>
            <person name="Tettelin H."/>
            <person name="Glass J.I."/>
            <person name="Rusch D."/>
            <person name="Podicherti R."/>
            <person name="Tsui H.-C.T."/>
            <person name="Winkler M.E."/>
        </authorList>
    </citation>
    <scope>NUCLEOTIDE SEQUENCE</scope>
</reference>
<evidence type="ECO:0000256" key="3">
    <source>
        <dbReference type="ARBA" id="ARBA00022989"/>
    </source>
</evidence>
<organism evidence="6">
    <name type="scientific">marine metagenome</name>
    <dbReference type="NCBI Taxonomy" id="408172"/>
    <lineage>
        <taxon>unclassified sequences</taxon>
        <taxon>metagenomes</taxon>
        <taxon>ecological metagenomes</taxon>
    </lineage>
</organism>
<evidence type="ECO:0000256" key="4">
    <source>
        <dbReference type="ARBA" id="ARBA00023136"/>
    </source>
</evidence>
<evidence type="ECO:0000256" key="5">
    <source>
        <dbReference type="SAM" id="Phobius"/>
    </source>
</evidence>
<evidence type="ECO:0000256" key="2">
    <source>
        <dbReference type="ARBA" id="ARBA00022692"/>
    </source>
</evidence>
<dbReference type="EMBL" id="UINC01128796">
    <property type="protein sequence ID" value="SVD08779.1"/>
    <property type="molecule type" value="Genomic_DNA"/>
</dbReference>
<dbReference type="InterPro" id="IPR051085">
    <property type="entry name" value="MB_O-acyltransferase"/>
</dbReference>
<protein>
    <recommendedName>
        <fullName evidence="7">MBOAT family protein</fullName>
    </recommendedName>
</protein>
<dbReference type="GO" id="GO:0016020">
    <property type="term" value="C:membrane"/>
    <property type="evidence" value="ECO:0007669"/>
    <property type="project" value="UniProtKB-SubCell"/>
</dbReference>
<dbReference type="PANTHER" id="PTHR13285:SF23">
    <property type="entry name" value="TEICHOIC ACID D-ALANYLTRANSFERASE"/>
    <property type="match status" value="1"/>
</dbReference>
<comment type="subcellular location">
    <subcellularLocation>
        <location evidence="1">Membrane</location>
        <topology evidence="1">Multi-pass membrane protein</topology>
    </subcellularLocation>
</comment>
<feature type="non-terminal residue" evidence="6">
    <location>
        <position position="273"/>
    </location>
</feature>
<evidence type="ECO:0000256" key="1">
    <source>
        <dbReference type="ARBA" id="ARBA00004141"/>
    </source>
</evidence>
<evidence type="ECO:0008006" key="7">
    <source>
        <dbReference type="Google" id="ProtNLM"/>
    </source>
</evidence>
<gene>
    <name evidence="6" type="ORF">METZ01_LOCUS361633</name>
</gene>
<dbReference type="AlphaFoldDB" id="A0A382SFY2"/>
<feature type="transmembrane region" description="Helical" evidence="5">
    <location>
        <begin position="81"/>
        <end position="100"/>
    </location>
</feature>
<keyword evidence="4 5" id="KW-0472">Membrane</keyword>
<proteinExistence type="predicted"/>
<feature type="transmembrane region" description="Helical" evidence="5">
    <location>
        <begin position="120"/>
        <end position="137"/>
    </location>
</feature>
<dbReference type="InterPro" id="IPR004299">
    <property type="entry name" value="MBOAT_fam"/>
</dbReference>
<keyword evidence="2 5" id="KW-0812">Transmembrane</keyword>
<feature type="transmembrane region" description="Helical" evidence="5">
    <location>
        <begin position="6"/>
        <end position="23"/>
    </location>
</feature>
<sequence>MLFNSFLFLFLFLPTALFFFYWAGSNRFNWAILWLAGVSFLLYSFCGWASASLLVGSIMTNYALGIFLIHDSPNSKSKIKIILYCGIIFNIGVLVFFKYFGVVEGTRPNGFTTNLQPNSIIPVAFSFFTFQQIIYLVEAWRGRLKETKFLHYFLYITFFPQLLIGPIVRPCEFFPQLKDKKFFNFEVKQFAVGLTIISFGLFKKVILADGISRYSNSAFDAVAQGATLGLEEAWSGTLSFSLQIYFDLSGYSDIAVGLGYLFGFRLPINFESP</sequence>
<dbReference type="GO" id="GO:0016746">
    <property type="term" value="F:acyltransferase activity"/>
    <property type="evidence" value="ECO:0007669"/>
    <property type="project" value="TreeGrafter"/>
</dbReference>